<sequence>MGKGHEFDHSEFAQVTSLRINATDNADVTDAFDGLDLIQPPRNRTLKVPDIQTAAVLLQQNRCGLVLPVTTAKSLMMRYVLDSLTLSEKTP</sequence>
<dbReference type="AlphaFoldDB" id="A0AAX2QGB4"/>
<dbReference type="Proteomes" id="UP000295021">
    <property type="component" value="Unassembled WGS sequence"/>
</dbReference>
<accession>A0AAX2QGB4</accession>
<protein>
    <submittedName>
        <fullName evidence="1">Uncharacterized protein</fullName>
    </submittedName>
</protein>
<reference evidence="1 2" key="1">
    <citation type="submission" date="2019-03" db="EMBL/GenBank/DDBJ databases">
        <title>Genomic Encyclopedia of Type Strains, Phase IV (KMG-V): Genome sequencing to study the core and pangenomes of soil and plant-associated prokaryotes.</title>
        <authorList>
            <person name="Whitman W."/>
        </authorList>
    </citation>
    <scope>NUCLEOTIDE SEQUENCE [LARGE SCALE GENOMIC DNA]</scope>
    <source>
        <strain evidence="1 2">FB403</strain>
    </source>
</reference>
<dbReference type="EMBL" id="SMBI01000013">
    <property type="protein sequence ID" value="TCU19519.1"/>
    <property type="molecule type" value="Genomic_DNA"/>
</dbReference>
<comment type="caution">
    <text evidence="1">The sequence shown here is derived from an EMBL/GenBank/DDBJ whole genome shotgun (WGS) entry which is preliminary data.</text>
</comment>
<gene>
    <name evidence="1" type="ORF">EV131_113119</name>
</gene>
<proteinExistence type="predicted"/>
<evidence type="ECO:0000313" key="2">
    <source>
        <dbReference type="Proteomes" id="UP000295021"/>
    </source>
</evidence>
<evidence type="ECO:0000313" key="1">
    <source>
        <dbReference type="EMBL" id="TCU19519.1"/>
    </source>
</evidence>
<organism evidence="1 2">
    <name type="scientific">Rhizobium laguerreae</name>
    <dbReference type="NCBI Taxonomy" id="1076926"/>
    <lineage>
        <taxon>Bacteria</taxon>
        <taxon>Pseudomonadati</taxon>
        <taxon>Pseudomonadota</taxon>
        <taxon>Alphaproteobacteria</taxon>
        <taxon>Hyphomicrobiales</taxon>
        <taxon>Rhizobiaceae</taxon>
        <taxon>Rhizobium/Agrobacterium group</taxon>
        <taxon>Rhizobium</taxon>
    </lineage>
</organism>
<name>A0AAX2QGB4_9HYPH</name>